<protein>
    <submittedName>
        <fullName evidence="2">Uncharacterized protein</fullName>
    </submittedName>
</protein>
<dbReference type="AlphaFoldDB" id="A0A075AQJ5"/>
<evidence type="ECO:0000313" key="3">
    <source>
        <dbReference type="Proteomes" id="UP000030755"/>
    </source>
</evidence>
<keyword evidence="3" id="KW-1185">Reference proteome</keyword>
<dbReference type="Proteomes" id="UP000030755">
    <property type="component" value="Unassembled WGS sequence"/>
</dbReference>
<dbReference type="EMBL" id="KE561324">
    <property type="protein sequence ID" value="EPZ30980.1"/>
    <property type="molecule type" value="Genomic_DNA"/>
</dbReference>
<evidence type="ECO:0000313" key="2">
    <source>
        <dbReference type="EMBL" id="EPZ30980.1"/>
    </source>
</evidence>
<reference evidence="2 3" key="1">
    <citation type="journal article" date="2013" name="Curr. Biol.">
        <title>Shared signatures of parasitism and phylogenomics unite Cryptomycota and microsporidia.</title>
        <authorList>
            <person name="James T.Y."/>
            <person name="Pelin A."/>
            <person name="Bonen L."/>
            <person name="Ahrendt S."/>
            <person name="Sain D."/>
            <person name="Corradi N."/>
            <person name="Stajich J.E."/>
        </authorList>
    </citation>
    <scope>NUCLEOTIDE SEQUENCE [LARGE SCALE GENOMIC DNA]</scope>
    <source>
        <strain evidence="2 3">CSF55</strain>
    </source>
</reference>
<proteinExistence type="predicted"/>
<organism evidence="2 3">
    <name type="scientific">Rozella allomycis (strain CSF55)</name>
    <dbReference type="NCBI Taxonomy" id="988480"/>
    <lineage>
        <taxon>Eukaryota</taxon>
        <taxon>Fungi</taxon>
        <taxon>Fungi incertae sedis</taxon>
        <taxon>Cryptomycota</taxon>
        <taxon>Cryptomycota incertae sedis</taxon>
        <taxon>Rozella</taxon>
    </lineage>
</organism>
<feature type="region of interest" description="Disordered" evidence="1">
    <location>
        <begin position="26"/>
        <end position="63"/>
    </location>
</feature>
<name>A0A075AQJ5_ROZAC</name>
<sequence length="63" mass="7372">MVVSNKPTNLLHLIYPMLHMSMGKKLKNQGQRGNRVNILGRRGKETRRRKGVRFHHHEQGSNK</sequence>
<gene>
    <name evidence="2" type="ORF">O9G_001453</name>
</gene>
<evidence type="ECO:0000256" key="1">
    <source>
        <dbReference type="SAM" id="MobiDB-lite"/>
    </source>
</evidence>
<feature type="compositionally biased region" description="Basic residues" evidence="1">
    <location>
        <begin position="44"/>
        <end position="56"/>
    </location>
</feature>
<accession>A0A075AQJ5</accession>
<dbReference type="HOGENOM" id="CLU_2887076_0_0_1"/>